<dbReference type="Proteomes" id="UP000002774">
    <property type="component" value="Chromosome"/>
</dbReference>
<dbReference type="EMBL" id="CM001403">
    <property type="protein sequence ID" value="EHQ25404.1"/>
    <property type="molecule type" value="Genomic_DNA"/>
</dbReference>
<evidence type="ECO:0000256" key="2">
    <source>
        <dbReference type="ARBA" id="ARBA00022679"/>
    </source>
</evidence>
<sequence>MPPDGSDFQSQYLSCVWMLKPKKNLLITGFFNLYINWIIKRHFQQVQFNRPDFKSDRSVLLIANHFSWWDGFLLYHVNQLVFNKKFHIMVLEDTMQKLSFLKYLGSFSVAKNSRQILQSLDYAADLLNDPDNMVVIFPQGKLYSNFVDDVHFEKGVTHIARKAKANFQYVLAATFIENFQYKKPAVNVYLKVFNVDNIAPDQLQQQYQQHYQKSKQQQTAITV</sequence>
<dbReference type="Pfam" id="PF01553">
    <property type="entry name" value="Acyltransferase"/>
    <property type="match status" value="1"/>
</dbReference>
<dbReference type="eggNOG" id="COG0204">
    <property type="taxonomic scope" value="Bacteria"/>
</dbReference>
<organism evidence="5 6">
    <name type="scientific">Mucilaginibacter paludis DSM 18603</name>
    <dbReference type="NCBI Taxonomy" id="714943"/>
    <lineage>
        <taxon>Bacteria</taxon>
        <taxon>Pseudomonadati</taxon>
        <taxon>Bacteroidota</taxon>
        <taxon>Sphingobacteriia</taxon>
        <taxon>Sphingobacteriales</taxon>
        <taxon>Sphingobacteriaceae</taxon>
        <taxon>Mucilaginibacter</taxon>
    </lineage>
</organism>
<comment type="pathway">
    <text evidence="1">Lipid metabolism.</text>
</comment>
<protein>
    <submittedName>
        <fullName evidence="5">Phospholipid/glycerol acyltransferase</fullName>
    </submittedName>
</protein>
<dbReference type="AlphaFoldDB" id="H1YGL8"/>
<dbReference type="SUPFAM" id="SSF69593">
    <property type="entry name" value="Glycerol-3-phosphate (1)-acyltransferase"/>
    <property type="match status" value="1"/>
</dbReference>
<evidence type="ECO:0000256" key="1">
    <source>
        <dbReference type="ARBA" id="ARBA00005189"/>
    </source>
</evidence>
<evidence type="ECO:0000259" key="4">
    <source>
        <dbReference type="SMART" id="SM00563"/>
    </source>
</evidence>
<evidence type="ECO:0000313" key="6">
    <source>
        <dbReference type="Proteomes" id="UP000002774"/>
    </source>
</evidence>
<gene>
    <name evidence="5" type="ORF">Mucpa_1240</name>
</gene>
<dbReference type="GO" id="GO:0003841">
    <property type="term" value="F:1-acylglycerol-3-phosphate O-acyltransferase activity"/>
    <property type="evidence" value="ECO:0007669"/>
    <property type="project" value="TreeGrafter"/>
</dbReference>
<dbReference type="SMART" id="SM00563">
    <property type="entry name" value="PlsC"/>
    <property type="match status" value="1"/>
</dbReference>
<keyword evidence="2" id="KW-0808">Transferase</keyword>
<dbReference type="STRING" id="714943.Mucpa_1240"/>
<proteinExistence type="predicted"/>
<name>H1YGL8_9SPHI</name>
<keyword evidence="6" id="KW-1185">Reference proteome</keyword>
<dbReference type="CDD" id="cd06551">
    <property type="entry name" value="LPLAT"/>
    <property type="match status" value="1"/>
</dbReference>
<dbReference type="PANTHER" id="PTHR10434">
    <property type="entry name" value="1-ACYL-SN-GLYCEROL-3-PHOSPHATE ACYLTRANSFERASE"/>
    <property type="match status" value="1"/>
</dbReference>
<keyword evidence="3 5" id="KW-0012">Acyltransferase</keyword>
<evidence type="ECO:0000256" key="3">
    <source>
        <dbReference type="ARBA" id="ARBA00023315"/>
    </source>
</evidence>
<dbReference type="GO" id="GO:0006654">
    <property type="term" value="P:phosphatidic acid biosynthetic process"/>
    <property type="evidence" value="ECO:0007669"/>
    <property type="project" value="TreeGrafter"/>
</dbReference>
<evidence type="ECO:0000313" key="5">
    <source>
        <dbReference type="EMBL" id="EHQ25404.1"/>
    </source>
</evidence>
<dbReference type="InterPro" id="IPR002123">
    <property type="entry name" value="Plipid/glycerol_acylTrfase"/>
</dbReference>
<dbReference type="PANTHER" id="PTHR10434:SF11">
    <property type="entry name" value="1-ACYL-SN-GLYCEROL-3-PHOSPHATE ACYLTRANSFERASE"/>
    <property type="match status" value="1"/>
</dbReference>
<reference evidence="5" key="1">
    <citation type="submission" date="2011-09" db="EMBL/GenBank/DDBJ databases">
        <title>The permanent draft genome of Mucilaginibacter paludis DSM 18603.</title>
        <authorList>
            <consortium name="US DOE Joint Genome Institute (JGI-PGF)"/>
            <person name="Lucas S."/>
            <person name="Han J."/>
            <person name="Lapidus A."/>
            <person name="Bruce D."/>
            <person name="Goodwin L."/>
            <person name="Pitluck S."/>
            <person name="Peters L."/>
            <person name="Kyrpides N."/>
            <person name="Mavromatis K."/>
            <person name="Ivanova N."/>
            <person name="Mikhailova N."/>
            <person name="Held B."/>
            <person name="Detter J.C."/>
            <person name="Tapia R."/>
            <person name="Han C."/>
            <person name="Land M."/>
            <person name="Hauser L."/>
            <person name="Markowitz V."/>
            <person name="Cheng J.-F."/>
            <person name="Hugenholtz P."/>
            <person name="Woyke T."/>
            <person name="Wu D."/>
            <person name="Tindall B."/>
            <person name="Brambilla E."/>
            <person name="Klenk H.-P."/>
            <person name="Eisen J.A."/>
        </authorList>
    </citation>
    <scope>NUCLEOTIDE SEQUENCE [LARGE SCALE GENOMIC DNA]</scope>
    <source>
        <strain evidence="5">DSM 18603</strain>
    </source>
</reference>
<accession>H1YGL8</accession>
<dbReference type="HOGENOM" id="CLU_097817_0_0_10"/>
<feature type="domain" description="Phospholipid/glycerol acyltransferase" evidence="4">
    <location>
        <begin position="59"/>
        <end position="175"/>
    </location>
</feature>